<feature type="compositionally biased region" description="Basic and acidic residues" evidence="1">
    <location>
        <begin position="139"/>
        <end position="151"/>
    </location>
</feature>
<name>A0A7V7PM96_9HYPH</name>
<comment type="caution">
    <text evidence="2">The sequence shown here is derived from an EMBL/GenBank/DDBJ whole genome shotgun (WGS) entry which is preliminary data.</text>
</comment>
<proteinExistence type="predicted"/>
<reference evidence="2 3" key="1">
    <citation type="submission" date="2019-09" db="EMBL/GenBank/DDBJ databases">
        <title>YIM 132180 draft genome.</title>
        <authorList>
            <person name="Zhang K."/>
        </authorList>
    </citation>
    <scope>NUCLEOTIDE SEQUENCE [LARGE SCALE GENOMIC DNA]</scope>
    <source>
        <strain evidence="2 3">YIM 132180</strain>
    </source>
</reference>
<evidence type="ECO:0000313" key="2">
    <source>
        <dbReference type="EMBL" id="KAB0678019.1"/>
    </source>
</evidence>
<evidence type="ECO:0000313" key="3">
    <source>
        <dbReference type="Proteomes" id="UP000432089"/>
    </source>
</evidence>
<protein>
    <submittedName>
        <fullName evidence="2">Uncharacterized protein</fullName>
    </submittedName>
</protein>
<feature type="region of interest" description="Disordered" evidence="1">
    <location>
        <begin position="53"/>
        <end position="289"/>
    </location>
</feature>
<sequence>MTQMRAGVVSSAVIHAALLTWGLWSLGTPKPLDAQYAEALPVEVIMSDKFEGVKGEKDAPLKEKPAPTPTTKPKTLPMEAKNIGDNEVDLDTPPIPNEKPVKEEAKPQPKAADLPPPTPKPEEKPVEKVTEKAPTPPEPKPEPKVAEKPPEPKPVPKPPEKQPEPPKIDPLAEAIAKAEDIPDPKPEVKPEPKPEVKPAVKPVPPKTETAEATKPAAEPKKTDSKAKDKPKKDVADKASDSDSQFNVADISALINKKKAAGGGAKRSTEMASLGSKVTTGTQLSRSEKEGLQEQLASCWTLPAGAEGGEALKTSVRFSLDGSGKLAARPTTDASSGNRAFDESAIRAVQKCDRDGLRVPPDVNDEFVVNFDPHEMF</sequence>
<keyword evidence="3" id="KW-1185">Reference proteome</keyword>
<feature type="compositionally biased region" description="Polar residues" evidence="1">
    <location>
        <begin position="275"/>
        <end position="284"/>
    </location>
</feature>
<accession>A0A7V7PM96</accession>
<feature type="compositionally biased region" description="Low complexity" evidence="1">
    <location>
        <begin position="206"/>
        <end position="216"/>
    </location>
</feature>
<organism evidence="2 3">
    <name type="scientific">Plantimonas leprariae</name>
    <dbReference type="NCBI Taxonomy" id="2615207"/>
    <lineage>
        <taxon>Bacteria</taxon>
        <taxon>Pseudomonadati</taxon>
        <taxon>Pseudomonadota</taxon>
        <taxon>Alphaproteobacteria</taxon>
        <taxon>Hyphomicrobiales</taxon>
        <taxon>Aurantimonadaceae</taxon>
        <taxon>Plantimonas</taxon>
    </lineage>
</organism>
<dbReference type="Pfam" id="PF13103">
    <property type="entry name" value="TonB_2"/>
    <property type="match status" value="1"/>
</dbReference>
<dbReference type="EMBL" id="VZDO01000014">
    <property type="protein sequence ID" value="KAB0678019.1"/>
    <property type="molecule type" value="Genomic_DNA"/>
</dbReference>
<dbReference type="PRINTS" id="PR01217">
    <property type="entry name" value="PRICHEXTENSN"/>
</dbReference>
<feature type="compositionally biased region" description="Basic and acidic residues" evidence="1">
    <location>
        <begin position="217"/>
        <end position="240"/>
    </location>
</feature>
<dbReference type="Proteomes" id="UP000432089">
    <property type="component" value="Unassembled WGS sequence"/>
</dbReference>
<evidence type="ECO:0000256" key="1">
    <source>
        <dbReference type="SAM" id="MobiDB-lite"/>
    </source>
</evidence>
<feature type="compositionally biased region" description="Basic and acidic residues" evidence="1">
    <location>
        <begin position="176"/>
        <end position="198"/>
    </location>
</feature>
<feature type="compositionally biased region" description="Basic and acidic residues" evidence="1">
    <location>
        <begin position="158"/>
        <end position="167"/>
    </location>
</feature>
<dbReference type="SUPFAM" id="SSF74653">
    <property type="entry name" value="TolA/TonB C-terminal domain"/>
    <property type="match status" value="1"/>
</dbReference>
<dbReference type="Gene3D" id="3.30.1150.10">
    <property type="match status" value="1"/>
</dbReference>
<gene>
    <name evidence="2" type="ORF">F6X38_16455</name>
</gene>
<feature type="compositionally biased region" description="Basic and acidic residues" evidence="1">
    <location>
        <begin position="53"/>
        <end position="65"/>
    </location>
</feature>
<dbReference type="AlphaFoldDB" id="A0A7V7PM96"/>
<feature type="compositionally biased region" description="Basic and acidic residues" evidence="1">
    <location>
        <begin position="120"/>
        <end position="131"/>
    </location>
</feature>